<comment type="caution">
    <text evidence="2">The sequence shown here is derived from an EMBL/GenBank/DDBJ whole genome shotgun (WGS) entry which is preliminary data.</text>
</comment>
<feature type="signal peptide" evidence="1">
    <location>
        <begin position="1"/>
        <end position="22"/>
    </location>
</feature>
<name>A0A5B0QTA6_PUCGR</name>
<dbReference type="EMBL" id="VSWC01000003">
    <property type="protein sequence ID" value="KAA1116183.1"/>
    <property type="molecule type" value="Genomic_DNA"/>
</dbReference>
<sequence>MQFSTLFVLSMTLLFLTYQTSCFTWVCYGTGTRVCSRPVSEQAKKKYPGLKDFWVLEAAKVEDVKDTYTCDDVLPGYHPATRGWCCTFNPPLKSDTMTTADLYQCMVGYKGPGKRSTID</sequence>
<evidence type="ECO:0000313" key="2">
    <source>
        <dbReference type="EMBL" id="KAA1116183.1"/>
    </source>
</evidence>
<keyword evidence="1" id="KW-0732">Signal</keyword>
<gene>
    <name evidence="2" type="ORF">PGT21_003761</name>
</gene>
<proteinExistence type="predicted"/>
<organism evidence="2 3">
    <name type="scientific">Puccinia graminis f. sp. tritici</name>
    <dbReference type="NCBI Taxonomy" id="56615"/>
    <lineage>
        <taxon>Eukaryota</taxon>
        <taxon>Fungi</taxon>
        <taxon>Dikarya</taxon>
        <taxon>Basidiomycota</taxon>
        <taxon>Pucciniomycotina</taxon>
        <taxon>Pucciniomycetes</taxon>
        <taxon>Pucciniales</taxon>
        <taxon>Pucciniaceae</taxon>
        <taxon>Puccinia</taxon>
    </lineage>
</organism>
<dbReference type="Proteomes" id="UP000324748">
    <property type="component" value="Unassembled WGS sequence"/>
</dbReference>
<reference evidence="2 3" key="1">
    <citation type="submission" date="2019-05" db="EMBL/GenBank/DDBJ databases">
        <title>Emergence of the Ug99 lineage of the wheat stem rust pathogen through somatic hybridization.</title>
        <authorList>
            <person name="Li F."/>
            <person name="Upadhyaya N.M."/>
            <person name="Sperschneider J."/>
            <person name="Matny O."/>
            <person name="Nguyen-Phuc H."/>
            <person name="Mago R."/>
            <person name="Raley C."/>
            <person name="Miller M.E."/>
            <person name="Silverstein K.A.T."/>
            <person name="Henningsen E."/>
            <person name="Hirsch C.D."/>
            <person name="Visser B."/>
            <person name="Pretorius Z.A."/>
            <person name="Steffenson B.J."/>
            <person name="Schwessinger B."/>
            <person name="Dodds P.N."/>
            <person name="Figueroa M."/>
        </authorList>
    </citation>
    <scope>NUCLEOTIDE SEQUENCE [LARGE SCALE GENOMIC DNA]</scope>
    <source>
        <strain evidence="2">21-0</strain>
    </source>
</reference>
<protein>
    <recommendedName>
        <fullName evidence="4">Secreted protein</fullName>
    </recommendedName>
</protein>
<keyword evidence="3" id="KW-1185">Reference proteome</keyword>
<evidence type="ECO:0008006" key="4">
    <source>
        <dbReference type="Google" id="ProtNLM"/>
    </source>
</evidence>
<evidence type="ECO:0000256" key="1">
    <source>
        <dbReference type="SAM" id="SignalP"/>
    </source>
</evidence>
<feature type="chain" id="PRO_5022808118" description="Secreted protein" evidence="1">
    <location>
        <begin position="23"/>
        <end position="119"/>
    </location>
</feature>
<accession>A0A5B0QTA6</accession>
<evidence type="ECO:0000313" key="3">
    <source>
        <dbReference type="Proteomes" id="UP000324748"/>
    </source>
</evidence>
<dbReference type="AlphaFoldDB" id="A0A5B0QTA6"/>